<dbReference type="OrthoDB" id="191516at2157"/>
<gene>
    <name evidence="1" type="ordered locus">Halxa_3974</name>
</gene>
<dbReference type="AlphaFoldDB" id="F8D3S6"/>
<protein>
    <submittedName>
        <fullName evidence="1">Uncharacterized protein</fullName>
    </submittedName>
</protein>
<dbReference type="RefSeq" id="WP_013881465.1">
    <property type="nucleotide sequence ID" value="NC_015666.1"/>
</dbReference>
<dbReference type="SUPFAM" id="SSF53335">
    <property type="entry name" value="S-adenosyl-L-methionine-dependent methyltransferases"/>
    <property type="match status" value="1"/>
</dbReference>
<dbReference type="HOGENOM" id="CLU_616500_0_0_2"/>
<dbReference type="Proteomes" id="UP000006794">
    <property type="component" value="Chromosome"/>
</dbReference>
<accession>F8D3S6</accession>
<proteinExistence type="predicted"/>
<organism evidence="1 2">
    <name type="scientific">Halopiger xanaduensis (strain DSM 18323 / JCM 14033 / SH-6)</name>
    <dbReference type="NCBI Taxonomy" id="797210"/>
    <lineage>
        <taxon>Archaea</taxon>
        <taxon>Methanobacteriati</taxon>
        <taxon>Methanobacteriota</taxon>
        <taxon>Stenosarchaea group</taxon>
        <taxon>Halobacteria</taxon>
        <taxon>Halobacteriales</taxon>
        <taxon>Natrialbaceae</taxon>
        <taxon>Halopiger</taxon>
    </lineage>
</organism>
<name>F8D3S6_HALXS</name>
<dbReference type="STRING" id="797210.Halxa_3974"/>
<keyword evidence="2" id="KW-1185">Reference proteome</keyword>
<evidence type="ECO:0000313" key="1">
    <source>
        <dbReference type="EMBL" id="AEH38579.1"/>
    </source>
</evidence>
<evidence type="ECO:0000313" key="2">
    <source>
        <dbReference type="Proteomes" id="UP000006794"/>
    </source>
</evidence>
<dbReference type="EMBL" id="CP002839">
    <property type="protein sequence ID" value="AEH38579.1"/>
    <property type="molecule type" value="Genomic_DNA"/>
</dbReference>
<dbReference type="GeneID" id="10798916"/>
<dbReference type="InterPro" id="IPR029063">
    <property type="entry name" value="SAM-dependent_MTases_sf"/>
</dbReference>
<reference evidence="1 2" key="1">
    <citation type="journal article" date="2012" name="Stand. Genomic Sci.">
        <title>Complete genome sequence of Halopiger xanaduensis type strain (SH-6(T)).</title>
        <authorList>
            <person name="Anderson I."/>
            <person name="Tindall B.J."/>
            <person name="Rohde M."/>
            <person name="Lucas S."/>
            <person name="Han J."/>
            <person name="Lapidus A."/>
            <person name="Cheng J.F."/>
            <person name="Goodwin L."/>
            <person name="Pitluck S."/>
            <person name="Peters L."/>
            <person name="Pati A."/>
            <person name="Mikhailova N."/>
            <person name="Pagani I."/>
            <person name="Teshima H."/>
            <person name="Han C."/>
            <person name="Tapia R."/>
            <person name="Land M."/>
            <person name="Woyke T."/>
            <person name="Klenk H.P."/>
            <person name="Kyrpides N."/>
            <person name="Ivanova N."/>
        </authorList>
    </citation>
    <scope>NUCLEOTIDE SEQUENCE [LARGE SCALE GENOMIC DNA]</scope>
    <source>
        <strain evidence="2">DSM 18323 / JCM 14033 / SH-6</strain>
    </source>
</reference>
<dbReference type="KEGG" id="hxa:Halxa_3974"/>
<dbReference type="Gene3D" id="3.40.50.150">
    <property type="entry name" value="Vaccinia Virus protein VP39"/>
    <property type="match status" value="1"/>
</dbReference>
<sequence>MTDDIDLESTYERRLDERIRTIAGTTAATIRDVIRGSQGAFPTVVYDRLEALGLAESLREGRRNPVARPGSLCNREPELHPLDFEWYFTAETTTAIATTVAESAAGPVLCLGAPTVAFTLAERGVPVTLVDRNELIETRFAPRYDTLTFANRDIGERLALEETHSVAFFDPPWYPDDTAAWLHRAATNVAQGGRIYFVLFPPLVRPAARAQRERLLATAEQLGSVAVDDGAITYRTPPFEREVLREEAVPVVRDWRRGDLVRIDGVSLSPDALSDPPSTSSGPAWETFVADGRVVKVRQETASDAGAVLSPVEGCDGYLLPSVSRRDARRRNVDLWTSRNRVASVGDREAVAEALRRLETGADLTALRSTSFEASISDRERDRLVDRLRTILA</sequence>